<keyword evidence="6" id="KW-0808">Transferase</keyword>
<reference evidence="17" key="1">
    <citation type="journal article" date="2014" name="Nat. Commun.">
        <title>The rainbow trout genome provides novel insights into evolution after whole-genome duplication in vertebrates.</title>
        <authorList>
            <person name="Berthelot C."/>
            <person name="Brunet F."/>
            <person name="Chalopin D."/>
            <person name="Juanchich A."/>
            <person name="Bernard M."/>
            <person name="Noel B."/>
            <person name="Bento P."/>
            <person name="Da Silva C."/>
            <person name="Labadie K."/>
            <person name="Alberti A."/>
            <person name="Aury J.M."/>
            <person name="Louis A."/>
            <person name="Dehais P."/>
            <person name="Bardou P."/>
            <person name="Montfort J."/>
            <person name="Klopp C."/>
            <person name="Cabau C."/>
            <person name="Gaspin C."/>
            <person name="Thorgaard G.H."/>
            <person name="Boussaha M."/>
            <person name="Quillet E."/>
            <person name="Guyomard R."/>
            <person name="Galiana D."/>
            <person name="Bobe J."/>
            <person name="Volff J.N."/>
            <person name="Genet C."/>
            <person name="Wincker P."/>
            <person name="Jaillon O."/>
            <person name="Roest Crollius H."/>
            <person name="Guiguen Y."/>
        </authorList>
    </citation>
    <scope>NUCLEOTIDE SEQUENCE [LARGE SCALE GENOMIC DNA]</scope>
</reference>
<reference evidence="17" key="2">
    <citation type="submission" date="2014-03" db="EMBL/GenBank/DDBJ databases">
        <authorList>
            <person name="Genoscope - CEA"/>
        </authorList>
    </citation>
    <scope>NUCLEOTIDE SEQUENCE</scope>
</reference>
<dbReference type="Gene3D" id="3.90.550.50">
    <property type="match status" value="1"/>
</dbReference>
<evidence type="ECO:0000256" key="16">
    <source>
        <dbReference type="RuleBase" id="RU363063"/>
    </source>
</evidence>
<comment type="similarity">
    <text evidence="4 16">Belongs to the glycosyltransferase 31 family.</text>
</comment>
<evidence type="ECO:0000256" key="2">
    <source>
        <dbReference type="ARBA" id="ARBA00004323"/>
    </source>
</evidence>
<dbReference type="AlphaFoldDB" id="A0A060Z2W1"/>
<keyword evidence="8" id="KW-0735">Signal-anchor</keyword>
<evidence type="ECO:0000256" key="1">
    <source>
        <dbReference type="ARBA" id="ARBA00001936"/>
    </source>
</evidence>
<dbReference type="PANTHER" id="PTHR11214">
    <property type="entry name" value="BETA-1,3-N-ACETYLGLUCOSAMINYLTRANSFERASE"/>
    <property type="match status" value="1"/>
</dbReference>
<keyword evidence="9" id="KW-1133">Transmembrane helix</keyword>
<evidence type="ECO:0000256" key="3">
    <source>
        <dbReference type="ARBA" id="ARBA00004922"/>
    </source>
</evidence>
<dbReference type="EMBL" id="FR936794">
    <property type="protein sequence ID" value="CDQ98341.1"/>
    <property type="molecule type" value="Genomic_DNA"/>
</dbReference>
<dbReference type="STRING" id="8022.A0A060Z2W1"/>
<dbReference type="FunFam" id="3.90.550.50:FF:000010">
    <property type="entry name" value="Hexosyltransferase"/>
    <property type="match status" value="1"/>
</dbReference>
<evidence type="ECO:0000256" key="9">
    <source>
        <dbReference type="ARBA" id="ARBA00022989"/>
    </source>
</evidence>
<evidence type="ECO:0000256" key="15">
    <source>
        <dbReference type="ARBA" id="ARBA00065824"/>
    </source>
</evidence>
<organism evidence="17 18">
    <name type="scientific">Oncorhynchus mykiss</name>
    <name type="common">Rainbow trout</name>
    <name type="synonym">Salmo gairdneri</name>
    <dbReference type="NCBI Taxonomy" id="8022"/>
    <lineage>
        <taxon>Eukaryota</taxon>
        <taxon>Metazoa</taxon>
        <taxon>Chordata</taxon>
        <taxon>Craniata</taxon>
        <taxon>Vertebrata</taxon>
        <taxon>Euteleostomi</taxon>
        <taxon>Actinopterygii</taxon>
        <taxon>Neopterygii</taxon>
        <taxon>Teleostei</taxon>
        <taxon>Protacanthopterygii</taxon>
        <taxon>Salmoniformes</taxon>
        <taxon>Salmonidae</taxon>
        <taxon>Salmoninae</taxon>
        <taxon>Oncorhynchus</taxon>
    </lineage>
</organism>
<evidence type="ECO:0000256" key="7">
    <source>
        <dbReference type="ARBA" id="ARBA00022692"/>
    </source>
</evidence>
<dbReference type="Proteomes" id="UP000193380">
    <property type="component" value="Unassembled WGS sequence"/>
</dbReference>
<keyword evidence="10 16" id="KW-0333">Golgi apparatus</keyword>
<keyword evidence="13" id="KW-0464">Manganese</keyword>
<comment type="subunit">
    <text evidence="15">Interacts with B3GNT8; this interaction greatly increases B3GNT2 catalytic activity, independently of B3GNT8 enzymatic activity.</text>
</comment>
<dbReference type="GO" id="GO:0030311">
    <property type="term" value="P:poly-N-acetyllactosamine biosynthetic process"/>
    <property type="evidence" value="ECO:0007669"/>
    <property type="project" value="TreeGrafter"/>
</dbReference>
<evidence type="ECO:0000256" key="4">
    <source>
        <dbReference type="ARBA" id="ARBA00008661"/>
    </source>
</evidence>
<gene>
    <name evidence="17" type="ORF">GSONMT00036236001</name>
</gene>
<comment type="catalytic activity">
    <reaction evidence="14">
        <text>a beta-D-galactosyl-(1-&gt;4)-N-acetyl-beta-D-glucosaminyl derivative + UDP-N-acetyl-alpha-D-glucosamine = an N-acetyl-beta-D-glucosaminyl-(1-&gt;3)-beta-D-galactosyl-(1-&gt;4)-N-acetyl-beta-D-glucosaminyl derivative + UDP + H(+)</text>
        <dbReference type="Rhea" id="RHEA:14389"/>
        <dbReference type="ChEBI" id="CHEBI:15378"/>
        <dbReference type="ChEBI" id="CHEBI:57705"/>
        <dbReference type="ChEBI" id="CHEBI:58223"/>
        <dbReference type="ChEBI" id="CHEBI:133507"/>
        <dbReference type="ChEBI" id="CHEBI:134090"/>
        <dbReference type="EC" id="2.4.1.149"/>
    </reaction>
</comment>
<proteinExistence type="inferred from homology"/>
<evidence type="ECO:0000256" key="11">
    <source>
        <dbReference type="ARBA" id="ARBA00023136"/>
    </source>
</evidence>
<evidence type="ECO:0000256" key="10">
    <source>
        <dbReference type="ARBA" id="ARBA00023034"/>
    </source>
</evidence>
<keyword evidence="7" id="KW-0812">Transmembrane</keyword>
<dbReference type="GO" id="GO:0006493">
    <property type="term" value="P:protein O-linked glycosylation"/>
    <property type="evidence" value="ECO:0007669"/>
    <property type="project" value="TreeGrafter"/>
</dbReference>
<dbReference type="EC" id="2.4.1.-" evidence="16"/>
<dbReference type="InterPro" id="IPR002659">
    <property type="entry name" value="Glyco_trans_31"/>
</dbReference>
<evidence type="ECO:0000256" key="12">
    <source>
        <dbReference type="ARBA" id="ARBA00023180"/>
    </source>
</evidence>
<keyword evidence="12" id="KW-0325">Glycoprotein</keyword>
<evidence type="ECO:0000313" key="18">
    <source>
        <dbReference type="Proteomes" id="UP000193380"/>
    </source>
</evidence>
<dbReference type="GO" id="GO:0008532">
    <property type="term" value="F:N-acetyllactosaminide beta-1,3-N-acetylglucosaminyltransferase activity"/>
    <property type="evidence" value="ECO:0007669"/>
    <property type="project" value="UniProtKB-EC"/>
</dbReference>
<dbReference type="Pfam" id="PF01762">
    <property type="entry name" value="Galactosyl_T"/>
    <property type="match status" value="1"/>
</dbReference>
<accession>A0A060Z2W1</accession>
<dbReference type="PaxDb" id="8022-A0A060Z2W1"/>
<evidence type="ECO:0000256" key="8">
    <source>
        <dbReference type="ARBA" id="ARBA00022968"/>
    </source>
</evidence>
<comment type="pathway">
    <text evidence="3">Protein modification; protein glycosylation.</text>
</comment>
<sequence length="394" mass="45281">MHGGRKKTRVLCMMMILNVFVFILVGVSRNLGQDKGDQRKPRIPSKRFWRKQMTSEIFWNKEQQRLDYIYNPILMLGLTNDSLLELPDWLNDTKSPDPCQPDYSVTTQVKDYNSLPPRFQDFLQHMRCRSYPMIMDQPRQTLPPVGRQVPGAPLRPAASHPGVVGAVGVLANRTVATVFLLGNAVAVDHFPNLSGMLSHEARLYGDLLQWDYRDSFFNLTLKEVLFLDWFSQRCPDARFVFKGDDDVFVNTWRILDFLHNLPEIRARDLFIGDVITNAGPHRDRKLKYFIPESVFVGPYPPYAGGGGFLYSGELALQLHNISQQVALYPIDDVYTGMCLQKLGLVPEKHKGFRTFDIDEKYRGNPCALMLVHSRTPQEMIKIWAWLSDPELDCQ</sequence>
<keyword evidence="11" id="KW-0472">Membrane</keyword>
<dbReference type="GO" id="GO:0000139">
    <property type="term" value="C:Golgi membrane"/>
    <property type="evidence" value="ECO:0007669"/>
    <property type="project" value="UniProtKB-SubCell"/>
</dbReference>
<name>A0A060Z2W1_ONCMY</name>
<comment type="cofactor">
    <cofactor evidence="1">
        <name>Mn(2+)</name>
        <dbReference type="ChEBI" id="CHEBI:29035"/>
    </cofactor>
</comment>
<evidence type="ECO:0000256" key="6">
    <source>
        <dbReference type="ARBA" id="ARBA00022679"/>
    </source>
</evidence>
<comment type="subcellular location">
    <subcellularLocation>
        <location evidence="2 16">Golgi apparatus membrane</location>
        <topology evidence="2 16">Single-pass type II membrane protein</topology>
    </subcellularLocation>
</comment>
<dbReference type="PANTHER" id="PTHR11214:SF25">
    <property type="entry name" value="N-ACETYLLACTOSAMINIDE BETA-1,3-N-ACETYLGLUCOSAMINYLTRANSFERASE 2"/>
    <property type="match status" value="1"/>
</dbReference>
<protein>
    <recommendedName>
        <fullName evidence="16">Hexosyltransferase</fullName>
        <ecNumber evidence="16">2.4.1.-</ecNumber>
    </recommendedName>
</protein>
<evidence type="ECO:0000256" key="13">
    <source>
        <dbReference type="ARBA" id="ARBA00023211"/>
    </source>
</evidence>
<evidence type="ECO:0000313" key="17">
    <source>
        <dbReference type="EMBL" id="CDQ98341.1"/>
    </source>
</evidence>
<evidence type="ECO:0000256" key="14">
    <source>
        <dbReference type="ARBA" id="ARBA00050470"/>
    </source>
</evidence>
<keyword evidence="5 16" id="KW-0328">Glycosyltransferase</keyword>
<evidence type="ECO:0000256" key="5">
    <source>
        <dbReference type="ARBA" id="ARBA00022676"/>
    </source>
</evidence>